<accession>A0A9P0G273</accession>
<dbReference type="GO" id="GO:0051539">
    <property type="term" value="F:4 iron, 4 sulfur cluster binding"/>
    <property type="evidence" value="ECO:0007669"/>
    <property type="project" value="UniProtKB-KW"/>
</dbReference>
<dbReference type="PANTHER" id="PTHR10537">
    <property type="entry name" value="DNA PRIMASE LARGE SUBUNIT"/>
    <property type="match status" value="1"/>
</dbReference>
<dbReference type="PANTHER" id="PTHR10537:SF4">
    <property type="entry name" value="DNA PRIMASE LARGE SUBUNIT"/>
    <property type="match status" value="1"/>
</dbReference>
<evidence type="ECO:0000256" key="2">
    <source>
        <dbReference type="ARBA" id="ARBA00022485"/>
    </source>
</evidence>
<protein>
    <recommendedName>
        <fullName evidence="8">DNA primase large subunit C-terminal domain-containing protein</fullName>
    </recommendedName>
</protein>
<evidence type="ECO:0000313" key="9">
    <source>
        <dbReference type="EMBL" id="CAH1099079.1"/>
    </source>
</evidence>
<dbReference type="InterPro" id="IPR007238">
    <property type="entry name" value="DNA_primase_lsu_euk/arc"/>
</dbReference>
<dbReference type="GO" id="GO:0006269">
    <property type="term" value="P:DNA replication, synthesis of primer"/>
    <property type="evidence" value="ECO:0007669"/>
    <property type="project" value="UniProtKB-KW"/>
</dbReference>
<feature type="domain" description="DNA primase large subunit C-terminal" evidence="8">
    <location>
        <begin position="254"/>
        <end position="432"/>
    </location>
</feature>
<dbReference type="GO" id="GO:0005658">
    <property type="term" value="C:alpha DNA polymerase:primase complex"/>
    <property type="evidence" value="ECO:0007669"/>
    <property type="project" value="TreeGrafter"/>
</dbReference>
<keyword evidence="4" id="KW-0235">DNA replication</keyword>
<dbReference type="EMBL" id="OV651813">
    <property type="protein sequence ID" value="CAH1099079.1"/>
    <property type="molecule type" value="Genomic_DNA"/>
</dbReference>
<dbReference type="Pfam" id="PF04104">
    <property type="entry name" value="DNA_primase_lrg"/>
    <property type="match status" value="1"/>
</dbReference>
<evidence type="ECO:0000256" key="5">
    <source>
        <dbReference type="ARBA" id="ARBA00022723"/>
    </source>
</evidence>
<dbReference type="InterPro" id="IPR058560">
    <property type="entry name" value="DNA_primase_C"/>
</dbReference>
<sequence>MTFYMKPPRGILHLHKLEECVKERLLCYKNLKNSNTELTEVSNFQYLVEDSSLDRTGHFILRLLAYSSSSYQYDFIKNEINLLEVRLKSYDRQDMKQFLKRLLKHSREIFNMNENESLREIYLVFIRIFSTMLRNNYLKHIFKTEHTQGCETFTIKVHFHFCLSLVAKREVELIGGIVQIPCTMWLQFLLCLFETYLNTVLKTMRNSNYVNDALEDIRIMNILNSVRNGHFQKNQNISSNINSTLTLLNMFEESKLFPLCMMNLFNVLERTNRLAHNERFEFSLYLKGVGMSMSDSLKFWEHLYSKEHSTCSRCTHSWQKNEKRYIYGIRHLYGLEGSRRDYKSKNCSYLQEKTLGPREDGGCPFKKFDDDNLRNTLKCILPTKPDEIEIMIYERQENPNLACRIFLETVYNMKTNKILDHNVIFSNPVDYYKQLKGEIGSE</sequence>
<name>A0A9P0G273_9CUCU</name>
<evidence type="ECO:0000313" key="10">
    <source>
        <dbReference type="Proteomes" id="UP001153636"/>
    </source>
</evidence>
<dbReference type="Pfam" id="PF26466">
    <property type="entry name" value="DNA_primase_lrg_N"/>
    <property type="match status" value="1"/>
</dbReference>
<keyword evidence="2" id="KW-0004">4Fe-4S</keyword>
<keyword evidence="5" id="KW-0479">Metal-binding</keyword>
<dbReference type="OrthoDB" id="421393at2759"/>
<gene>
    <name evidence="9" type="ORF">PSYICH_LOCUS1342</name>
</gene>
<organism evidence="9 10">
    <name type="scientific">Psylliodes chrysocephalus</name>
    <dbReference type="NCBI Taxonomy" id="3402493"/>
    <lineage>
        <taxon>Eukaryota</taxon>
        <taxon>Metazoa</taxon>
        <taxon>Ecdysozoa</taxon>
        <taxon>Arthropoda</taxon>
        <taxon>Hexapoda</taxon>
        <taxon>Insecta</taxon>
        <taxon>Pterygota</taxon>
        <taxon>Neoptera</taxon>
        <taxon>Endopterygota</taxon>
        <taxon>Coleoptera</taxon>
        <taxon>Polyphaga</taxon>
        <taxon>Cucujiformia</taxon>
        <taxon>Chrysomeloidea</taxon>
        <taxon>Chrysomelidae</taxon>
        <taxon>Galerucinae</taxon>
        <taxon>Alticini</taxon>
        <taxon>Psylliodes</taxon>
    </lineage>
</organism>
<dbReference type="AlphaFoldDB" id="A0A9P0G273"/>
<dbReference type="GO" id="GO:0046872">
    <property type="term" value="F:metal ion binding"/>
    <property type="evidence" value="ECO:0007669"/>
    <property type="project" value="UniProtKB-KW"/>
</dbReference>
<keyword evidence="7" id="KW-0411">Iron-sulfur</keyword>
<evidence type="ECO:0000256" key="7">
    <source>
        <dbReference type="ARBA" id="ARBA00023014"/>
    </source>
</evidence>
<evidence type="ECO:0000256" key="6">
    <source>
        <dbReference type="ARBA" id="ARBA00023004"/>
    </source>
</evidence>
<keyword evidence="3" id="KW-0639">Primosome</keyword>
<dbReference type="Gene3D" id="1.20.930.80">
    <property type="match status" value="1"/>
</dbReference>
<keyword evidence="6" id="KW-0408">Iron</keyword>
<proteinExistence type="predicted"/>
<evidence type="ECO:0000256" key="1">
    <source>
        <dbReference type="ARBA" id="ARBA00001966"/>
    </source>
</evidence>
<keyword evidence="10" id="KW-1185">Reference proteome</keyword>
<reference evidence="9" key="1">
    <citation type="submission" date="2022-01" db="EMBL/GenBank/DDBJ databases">
        <authorList>
            <person name="King R."/>
        </authorList>
    </citation>
    <scope>NUCLEOTIDE SEQUENCE</scope>
</reference>
<evidence type="ECO:0000259" key="8">
    <source>
        <dbReference type="Pfam" id="PF04104"/>
    </source>
</evidence>
<evidence type="ECO:0000256" key="3">
    <source>
        <dbReference type="ARBA" id="ARBA00022515"/>
    </source>
</evidence>
<dbReference type="GO" id="GO:0006270">
    <property type="term" value="P:DNA replication initiation"/>
    <property type="evidence" value="ECO:0007669"/>
    <property type="project" value="TreeGrafter"/>
</dbReference>
<dbReference type="Proteomes" id="UP001153636">
    <property type="component" value="Chromosome 1"/>
</dbReference>
<comment type="cofactor">
    <cofactor evidence="1">
        <name>[4Fe-4S] cluster</name>
        <dbReference type="ChEBI" id="CHEBI:49883"/>
    </cofactor>
</comment>
<evidence type="ECO:0000256" key="4">
    <source>
        <dbReference type="ARBA" id="ARBA00022705"/>
    </source>
</evidence>